<evidence type="ECO:0000313" key="1">
    <source>
        <dbReference type="EMBL" id="MBB6107627.1"/>
    </source>
</evidence>
<dbReference type="EMBL" id="JACHCB010000001">
    <property type="protein sequence ID" value="MBB6107627.1"/>
    <property type="molecule type" value="Genomic_DNA"/>
</dbReference>
<reference evidence="1 2" key="1">
    <citation type="submission" date="2020-08" db="EMBL/GenBank/DDBJ databases">
        <title>Genomic Encyclopedia of Type Strains, Phase IV (KMG-V): Genome sequencing to study the core and pangenomes of soil and plant-associated prokaryotes.</title>
        <authorList>
            <person name="Whitman W."/>
        </authorList>
    </citation>
    <scope>NUCLEOTIDE SEQUENCE [LARGE SCALE GENOMIC DNA]</scope>
    <source>
        <strain evidence="1 2">ANJLi2</strain>
    </source>
</reference>
<name>A0ABR6PCZ7_9SPHI</name>
<organism evidence="1 2">
    <name type="scientific">Mucilaginibacter lappiensis</name>
    <dbReference type="NCBI Taxonomy" id="354630"/>
    <lineage>
        <taxon>Bacteria</taxon>
        <taxon>Pseudomonadati</taxon>
        <taxon>Bacteroidota</taxon>
        <taxon>Sphingobacteriia</taxon>
        <taxon>Sphingobacteriales</taxon>
        <taxon>Sphingobacteriaceae</taxon>
        <taxon>Mucilaginibacter</taxon>
    </lineage>
</organism>
<keyword evidence="2" id="KW-1185">Reference proteome</keyword>
<evidence type="ECO:0000313" key="2">
    <source>
        <dbReference type="Proteomes" id="UP000541583"/>
    </source>
</evidence>
<dbReference type="RefSeq" id="WP_076369953.1">
    <property type="nucleotide sequence ID" value="NZ_FTMG01000001.1"/>
</dbReference>
<accession>A0ABR6PCZ7</accession>
<proteinExistence type="predicted"/>
<dbReference type="Proteomes" id="UP000541583">
    <property type="component" value="Unassembled WGS sequence"/>
</dbReference>
<sequence>MAPEFPHKKLIYKHFDNAYNLIENYIVEKDFYMEFIGKLVDLLKATFIVPELAKDYSFIVEQQNLNVKRYFLNVTLSAPAVK</sequence>
<protein>
    <submittedName>
        <fullName evidence="1">Uncharacterized protein</fullName>
    </submittedName>
</protein>
<gene>
    <name evidence="1" type="ORF">HDF23_000357</name>
</gene>
<comment type="caution">
    <text evidence="1">The sequence shown here is derived from an EMBL/GenBank/DDBJ whole genome shotgun (WGS) entry which is preliminary data.</text>
</comment>